<evidence type="ECO:0000313" key="3">
    <source>
        <dbReference type="Proteomes" id="UP001161757"/>
    </source>
</evidence>
<dbReference type="AlphaFoldDB" id="A0AAN6ETE3"/>
<protein>
    <submittedName>
        <fullName evidence="2">Uncharacterized protein</fullName>
    </submittedName>
</protein>
<feature type="chain" id="PRO_5042826837" evidence="1">
    <location>
        <begin position="16"/>
        <end position="179"/>
    </location>
</feature>
<comment type="caution">
    <text evidence="2">The sequence shown here is derived from an EMBL/GenBank/DDBJ whole genome shotgun (WGS) entry which is preliminary data.</text>
</comment>
<feature type="signal peptide" evidence="1">
    <location>
        <begin position="1"/>
        <end position="15"/>
    </location>
</feature>
<evidence type="ECO:0000256" key="1">
    <source>
        <dbReference type="SAM" id="SignalP"/>
    </source>
</evidence>
<keyword evidence="1" id="KW-0732">Signal</keyword>
<name>A0AAN6ETE3_EXODE</name>
<evidence type="ECO:0000313" key="2">
    <source>
        <dbReference type="EMBL" id="KAJ8989996.1"/>
    </source>
</evidence>
<gene>
    <name evidence="2" type="ORF">HRR80_006131</name>
</gene>
<proteinExistence type="predicted"/>
<sequence>MFPILVLVMASIASALVLPRQAHPLELSKPGTQDLVKRNMTVGTQQLNLNIDPDIINPVCGGIYPANINVQSAPDPFYLTTACDKVLGYIGGAKGSKNVDVVFACQAQPTTGTGDRDIKMILNTQANFVLDGSGGGTQNIPANMELTSESDNFFLSTSVNIGVKVSSSSGKITFQYIFC</sequence>
<dbReference type="Proteomes" id="UP001161757">
    <property type="component" value="Unassembled WGS sequence"/>
</dbReference>
<dbReference type="EMBL" id="JAJGCB010000012">
    <property type="protein sequence ID" value="KAJ8989996.1"/>
    <property type="molecule type" value="Genomic_DNA"/>
</dbReference>
<organism evidence="2 3">
    <name type="scientific">Exophiala dermatitidis</name>
    <name type="common">Black yeast-like fungus</name>
    <name type="synonym">Wangiella dermatitidis</name>
    <dbReference type="NCBI Taxonomy" id="5970"/>
    <lineage>
        <taxon>Eukaryota</taxon>
        <taxon>Fungi</taxon>
        <taxon>Dikarya</taxon>
        <taxon>Ascomycota</taxon>
        <taxon>Pezizomycotina</taxon>
        <taxon>Eurotiomycetes</taxon>
        <taxon>Chaetothyriomycetidae</taxon>
        <taxon>Chaetothyriales</taxon>
        <taxon>Herpotrichiellaceae</taxon>
        <taxon>Exophiala</taxon>
    </lineage>
</organism>
<reference evidence="2" key="1">
    <citation type="submission" date="2023-01" db="EMBL/GenBank/DDBJ databases">
        <title>Exophiala dermititidis isolated from Cystic Fibrosis Patient.</title>
        <authorList>
            <person name="Kurbessoian T."/>
            <person name="Crocker A."/>
            <person name="Murante D."/>
            <person name="Hogan D.A."/>
            <person name="Stajich J.E."/>
        </authorList>
    </citation>
    <scope>NUCLEOTIDE SEQUENCE</scope>
    <source>
        <strain evidence="2">Ex8</strain>
    </source>
</reference>
<accession>A0AAN6ETE3</accession>